<sequence>MTGAADGVDLLADHSVLLAIPAFLPAFAVVGIIVLIAVRDRRAERRESEQNDRAPSNTDEETR</sequence>
<feature type="compositionally biased region" description="Basic and acidic residues" evidence="1">
    <location>
        <begin position="42"/>
        <end position="52"/>
    </location>
</feature>
<feature type="region of interest" description="Disordered" evidence="1">
    <location>
        <begin position="42"/>
        <end position="63"/>
    </location>
</feature>
<evidence type="ECO:0000256" key="2">
    <source>
        <dbReference type="SAM" id="Phobius"/>
    </source>
</evidence>
<evidence type="ECO:0000313" key="4">
    <source>
        <dbReference type="Proteomes" id="UP000219565"/>
    </source>
</evidence>
<dbReference type="EMBL" id="OBEG01000001">
    <property type="protein sequence ID" value="SNY79284.1"/>
    <property type="molecule type" value="Genomic_DNA"/>
</dbReference>
<keyword evidence="2" id="KW-1133">Transmembrane helix</keyword>
<reference evidence="3 4" key="1">
    <citation type="submission" date="2017-09" db="EMBL/GenBank/DDBJ databases">
        <authorList>
            <person name="Ehlers B."/>
            <person name="Leendertz F.H."/>
        </authorList>
    </citation>
    <scope>NUCLEOTIDE SEQUENCE [LARGE SCALE GENOMIC DNA]</scope>
    <source>
        <strain evidence="3 4">DSM 45537</strain>
    </source>
</reference>
<dbReference type="Proteomes" id="UP000219565">
    <property type="component" value="Unassembled WGS sequence"/>
</dbReference>
<proteinExistence type="predicted"/>
<organism evidence="3 4">
    <name type="scientific">Nocardia amikacinitolerans</name>
    <dbReference type="NCBI Taxonomy" id="756689"/>
    <lineage>
        <taxon>Bacteria</taxon>
        <taxon>Bacillati</taxon>
        <taxon>Actinomycetota</taxon>
        <taxon>Actinomycetes</taxon>
        <taxon>Mycobacteriales</taxon>
        <taxon>Nocardiaceae</taxon>
        <taxon>Nocardia</taxon>
    </lineage>
</organism>
<dbReference type="AlphaFoldDB" id="A0A285L301"/>
<dbReference type="RefSeq" id="WP_097244219.1">
    <property type="nucleotide sequence ID" value="NZ_OBEG01000001.1"/>
</dbReference>
<name>A0A285L301_9NOCA</name>
<keyword evidence="4" id="KW-1185">Reference proteome</keyword>
<feature type="transmembrane region" description="Helical" evidence="2">
    <location>
        <begin position="16"/>
        <end position="38"/>
    </location>
</feature>
<gene>
    <name evidence="3" type="ORF">SAMN04244553_1557</name>
</gene>
<protein>
    <submittedName>
        <fullName evidence="3">Uncharacterized protein</fullName>
    </submittedName>
</protein>
<keyword evidence="2" id="KW-0812">Transmembrane</keyword>
<evidence type="ECO:0000256" key="1">
    <source>
        <dbReference type="SAM" id="MobiDB-lite"/>
    </source>
</evidence>
<accession>A0A285L301</accession>
<dbReference type="OrthoDB" id="4569920at2"/>
<evidence type="ECO:0000313" key="3">
    <source>
        <dbReference type="EMBL" id="SNY79284.1"/>
    </source>
</evidence>
<keyword evidence="2" id="KW-0472">Membrane</keyword>